<evidence type="ECO:0000256" key="4">
    <source>
        <dbReference type="ARBA" id="ARBA00022692"/>
    </source>
</evidence>
<accession>A0A1X6WS32</accession>
<evidence type="ECO:0000313" key="10">
    <source>
        <dbReference type="Proteomes" id="UP000195918"/>
    </source>
</evidence>
<keyword evidence="2 7" id="KW-0813">Transport</keyword>
<dbReference type="CDD" id="cd06261">
    <property type="entry name" value="TM_PBP2"/>
    <property type="match status" value="1"/>
</dbReference>
<dbReference type="Pfam" id="PF00528">
    <property type="entry name" value="BPD_transp_1"/>
    <property type="match status" value="1"/>
</dbReference>
<dbReference type="RefSeq" id="WP_086952780.1">
    <property type="nucleotide sequence ID" value="NZ_FWFD01000020.1"/>
</dbReference>
<dbReference type="EMBL" id="FWFD01000020">
    <property type="protein sequence ID" value="SLM87163.1"/>
    <property type="molecule type" value="Genomic_DNA"/>
</dbReference>
<dbReference type="Gene3D" id="1.10.3720.10">
    <property type="entry name" value="MetI-like"/>
    <property type="match status" value="1"/>
</dbReference>
<dbReference type="InterPro" id="IPR000515">
    <property type="entry name" value="MetI-like"/>
</dbReference>
<dbReference type="SUPFAM" id="SSF161098">
    <property type="entry name" value="MetI-like"/>
    <property type="match status" value="1"/>
</dbReference>
<keyword evidence="6 7" id="KW-0472">Membrane</keyword>
<evidence type="ECO:0000313" key="9">
    <source>
        <dbReference type="EMBL" id="SLM87163.1"/>
    </source>
</evidence>
<evidence type="ECO:0000256" key="1">
    <source>
        <dbReference type="ARBA" id="ARBA00004651"/>
    </source>
</evidence>
<dbReference type="PANTHER" id="PTHR30043:SF1">
    <property type="entry name" value="ABC TRANSPORT SYSTEM PERMEASE PROTEIN P69"/>
    <property type="match status" value="1"/>
</dbReference>
<feature type="transmembrane region" description="Helical" evidence="7">
    <location>
        <begin position="70"/>
        <end position="100"/>
    </location>
</feature>
<dbReference type="PANTHER" id="PTHR30043">
    <property type="entry name" value="PHOSPHONATES TRANSPORT SYSTEM PERMEASE PROTEIN"/>
    <property type="match status" value="1"/>
</dbReference>
<gene>
    <name evidence="9" type="ORF">FM121_13775</name>
</gene>
<dbReference type="GO" id="GO:0055085">
    <property type="term" value="P:transmembrane transport"/>
    <property type="evidence" value="ECO:0007669"/>
    <property type="project" value="InterPro"/>
</dbReference>
<dbReference type="AlphaFoldDB" id="A0A1X6WS32"/>
<keyword evidence="10" id="KW-1185">Reference proteome</keyword>
<dbReference type="InterPro" id="IPR035906">
    <property type="entry name" value="MetI-like_sf"/>
</dbReference>
<comment type="similarity">
    <text evidence="7">Belongs to the binding-protein-dependent transport system permease family.</text>
</comment>
<evidence type="ECO:0000256" key="6">
    <source>
        <dbReference type="ARBA" id="ARBA00023136"/>
    </source>
</evidence>
<dbReference type="PROSITE" id="PS50928">
    <property type="entry name" value="ABC_TM1"/>
    <property type="match status" value="1"/>
</dbReference>
<sequence>MNQSIRLSPIKNQMKLVVSMIFLTGLFIVSTMSLKLDFVSFFERWAQAGEVIRNFLVLDMAALPEIIEQLLVSVAIAIASLLIGAILSFIFAILGASNIAPFKSVSFIIKSCVSVIRAIPSLVWVLMIVASLGFGSIAGVVALVFSTVGYLTKSFISSIEEVSEEMIETMKATGASYLQIVFESVLPNVLNSFTSWIAIRLEANVAESISLGMLGAGGIGTVLSRAISSYNYGKISMTIISIFLTMVLFEFSVNYLKKKQLIG</sequence>
<dbReference type="GO" id="GO:0005886">
    <property type="term" value="C:plasma membrane"/>
    <property type="evidence" value="ECO:0007669"/>
    <property type="project" value="UniProtKB-SubCell"/>
</dbReference>
<comment type="subcellular location">
    <subcellularLocation>
        <location evidence="1 7">Cell membrane</location>
        <topology evidence="1 7">Multi-pass membrane protein</topology>
    </subcellularLocation>
</comment>
<keyword evidence="5 7" id="KW-1133">Transmembrane helix</keyword>
<evidence type="ECO:0000256" key="2">
    <source>
        <dbReference type="ARBA" id="ARBA00022448"/>
    </source>
</evidence>
<name>A0A1X6WS32_9ENTE</name>
<feature type="transmembrane region" description="Helical" evidence="7">
    <location>
        <begin position="121"/>
        <end position="145"/>
    </location>
</feature>
<feature type="domain" description="ABC transmembrane type-1" evidence="8">
    <location>
        <begin position="70"/>
        <end position="253"/>
    </location>
</feature>
<keyword evidence="3" id="KW-1003">Cell membrane</keyword>
<dbReference type="OrthoDB" id="8557224at2"/>
<reference evidence="10" key="1">
    <citation type="submission" date="2017-02" db="EMBL/GenBank/DDBJ databases">
        <authorList>
            <person name="Dridi B."/>
        </authorList>
    </citation>
    <scope>NUCLEOTIDE SEQUENCE [LARGE SCALE GENOMIC DNA]</scope>
    <source>
        <strain evidence="10">bH819</strain>
    </source>
</reference>
<feature type="transmembrane region" description="Helical" evidence="7">
    <location>
        <begin position="16"/>
        <end position="34"/>
    </location>
</feature>
<proteinExistence type="inferred from homology"/>
<keyword evidence="4 7" id="KW-0812">Transmembrane</keyword>
<protein>
    <submittedName>
        <fullName evidence="9">Phosphonate ABC transporter permease protein phnE1 (TC 3.A.1.9.1)</fullName>
    </submittedName>
</protein>
<evidence type="ECO:0000256" key="3">
    <source>
        <dbReference type="ARBA" id="ARBA00022475"/>
    </source>
</evidence>
<organism evidence="9 10">
    <name type="scientific">Vagococcus fluvialis bH819</name>
    <dbReference type="NCBI Taxonomy" id="1255619"/>
    <lineage>
        <taxon>Bacteria</taxon>
        <taxon>Bacillati</taxon>
        <taxon>Bacillota</taxon>
        <taxon>Bacilli</taxon>
        <taxon>Lactobacillales</taxon>
        <taxon>Enterococcaceae</taxon>
        <taxon>Vagococcus</taxon>
    </lineage>
</organism>
<evidence type="ECO:0000256" key="7">
    <source>
        <dbReference type="RuleBase" id="RU363032"/>
    </source>
</evidence>
<dbReference type="Proteomes" id="UP000195918">
    <property type="component" value="Unassembled WGS sequence"/>
</dbReference>
<feature type="transmembrane region" description="Helical" evidence="7">
    <location>
        <begin position="235"/>
        <end position="256"/>
    </location>
</feature>
<evidence type="ECO:0000256" key="5">
    <source>
        <dbReference type="ARBA" id="ARBA00022989"/>
    </source>
</evidence>
<evidence type="ECO:0000259" key="8">
    <source>
        <dbReference type="PROSITE" id="PS50928"/>
    </source>
</evidence>